<keyword evidence="2" id="KW-0812">Transmembrane</keyword>
<dbReference type="OrthoDB" id="676306at2"/>
<feature type="transmembrane region" description="Helical" evidence="2">
    <location>
        <begin position="12"/>
        <end position="36"/>
    </location>
</feature>
<keyword evidence="2" id="KW-1133">Transmembrane helix</keyword>
<evidence type="ECO:0000256" key="1">
    <source>
        <dbReference type="SAM" id="MobiDB-lite"/>
    </source>
</evidence>
<proteinExistence type="predicted"/>
<feature type="compositionally biased region" description="Low complexity" evidence="1">
    <location>
        <begin position="101"/>
        <end position="116"/>
    </location>
</feature>
<accession>A0A3S9MUA3</accession>
<dbReference type="Proteomes" id="UP000279600">
    <property type="component" value="Chromosome"/>
</dbReference>
<feature type="region of interest" description="Disordered" evidence="1">
    <location>
        <begin position="49"/>
        <end position="170"/>
    </location>
</feature>
<feature type="compositionally biased region" description="Low complexity" evidence="1">
    <location>
        <begin position="66"/>
        <end position="81"/>
    </location>
</feature>
<keyword evidence="2" id="KW-0472">Membrane</keyword>
<evidence type="ECO:0000313" key="3">
    <source>
        <dbReference type="EMBL" id="AZQ42754.1"/>
    </source>
</evidence>
<dbReference type="KEGG" id="noj:EJ995_00305"/>
<dbReference type="RefSeq" id="WP_126444498.1">
    <property type="nucleotide sequence ID" value="NZ_CP034549.1"/>
</dbReference>
<gene>
    <name evidence="3" type="ORF">EJ995_00305</name>
</gene>
<dbReference type="EMBL" id="CP034549">
    <property type="protein sequence ID" value="AZQ42754.1"/>
    <property type="molecule type" value="Genomic_DNA"/>
</dbReference>
<name>A0A3S9MUA3_9FLAO</name>
<evidence type="ECO:0008006" key="5">
    <source>
        <dbReference type="Google" id="ProtNLM"/>
    </source>
</evidence>
<evidence type="ECO:0000256" key="2">
    <source>
        <dbReference type="SAM" id="Phobius"/>
    </source>
</evidence>
<sequence length="270" mass="28207">MGYLDTKEKRKAFLISSSVMALLLLVFVFVTVFTVLDPPEESGIAINFGNTDVGSGPVEPARPTKVTPVTNKTSNPTPSTPAENILTEETVDEKPVIESTPKPAESKPVVKPVVKPQPKPEPKPDNSVLDALNNVTGSEPAAGEKNSGEGPGDGPGNKGDINGDPYANTYYGAPGSGSGGKGYGLNGRGKIGGRGIEPDCLETGTVIVEIRVNRSGNVIDAIPGKRGTTNRAACLLDAARKSALTYRFSSAQDANEVQIGFIEVIFKVGE</sequence>
<protein>
    <recommendedName>
        <fullName evidence="5">Energy transducer TonB</fullName>
    </recommendedName>
</protein>
<evidence type="ECO:0000313" key="4">
    <source>
        <dbReference type="Proteomes" id="UP000279600"/>
    </source>
</evidence>
<keyword evidence="4" id="KW-1185">Reference proteome</keyword>
<reference evidence="3 4" key="1">
    <citation type="submission" date="2018-12" db="EMBL/GenBank/DDBJ databases">
        <title>Complete genome of Nonlabens sp. MJ115.</title>
        <authorList>
            <person name="Choi H.S."/>
            <person name="Jung J."/>
        </authorList>
    </citation>
    <scope>NUCLEOTIDE SEQUENCE [LARGE SCALE GENOMIC DNA]</scope>
    <source>
        <strain evidence="3 4">MJ115</strain>
    </source>
</reference>
<organism evidence="3 4">
    <name type="scientific">Nonlabens ponticola</name>
    <dbReference type="NCBI Taxonomy" id="2496866"/>
    <lineage>
        <taxon>Bacteria</taxon>
        <taxon>Pseudomonadati</taxon>
        <taxon>Bacteroidota</taxon>
        <taxon>Flavobacteriia</taxon>
        <taxon>Flavobacteriales</taxon>
        <taxon>Flavobacteriaceae</taxon>
        <taxon>Nonlabens</taxon>
    </lineage>
</organism>
<dbReference type="AlphaFoldDB" id="A0A3S9MUA3"/>